<dbReference type="NCBIfam" id="TIGR01479">
    <property type="entry name" value="GMP_PMI"/>
    <property type="match status" value="1"/>
</dbReference>
<sequence>MIPVILAGGTGSRLWPLSRKNFPKQLMPVLGSEYSLLQETVRRVMRLPEMGRPVVVTNEKYRFIIASQLQAIGVEPESIVLEPVGRSTAPAAAIGSLLALQSGGNPDVLLLPADHYVQNVESFLACLSMASGFTENSGLVTFGIVPDKPETGYGYIKRDAGVPDSSGEGFFIDSFVEKPDLARAEEYVASGNYYWNSGMFLFKAETYLKELDKFEPEMVRCCKGAIDKAHEDLDFLRLDKDSFARCPEDSIDYAVMEKTSKGIVVPLDCGWSDVGSWSSLYEVRDKDESSNVSIGDVMLEDSTNCYMHSSERLVAGVGLDNIAVVESKDAVLVSRLDKVQDVKKIFSRLKKDGRNEYESHTKVYRPWGNYESIGKGDRYQVKRIIVFPGQTLSLQKHYHRAEHWVVVKGTAVVTRDDEEMVLTEDQSTYIPLCSVHRLHNPGKVDLELIEVQTGSYLGEDDIERMEDLYGRMYQDS</sequence>
<evidence type="ECO:0000256" key="2">
    <source>
        <dbReference type="ARBA" id="ARBA00012387"/>
    </source>
</evidence>
<dbReference type="InterPro" id="IPR006375">
    <property type="entry name" value="Man1P_GuaTrfase/Man6P_Isoase"/>
</dbReference>
<dbReference type="GO" id="GO:0005525">
    <property type="term" value="F:GTP binding"/>
    <property type="evidence" value="ECO:0007669"/>
    <property type="project" value="UniProtKB-KW"/>
</dbReference>
<dbReference type="InterPro" id="IPR014710">
    <property type="entry name" value="RmlC-like_jellyroll"/>
</dbReference>
<dbReference type="InterPro" id="IPR049577">
    <property type="entry name" value="GMPP_N"/>
</dbReference>
<dbReference type="HOGENOM" id="CLU_035527_1_0_7"/>
<dbReference type="InterPro" id="IPR054566">
    <property type="entry name" value="ManC/GMP-like_b-helix"/>
</dbReference>
<evidence type="ECO:0000259" key="10">
    <source>
        <dbReference type="Pfam" id="PF01050"/>
    </source>
</evidence>
<keyword evidence="12" id="KW-0413">Isomerase</keyword>
<dbReference type="eggNOG" id="COG0836">
    <property type="taxonomic scope" value="Bacteria"/>
</dbReference>
<feature type="domain" description="Nucleotidyl transferase" evidence="9">
    <location>
        <begin position="3"/>
        <end position="289"/>
    </location>
</feature>
<evidence type="ECO:0000256" key="4">
    <source>
        <dbReference type="ARBA" id="ARBA00022695"/>
    </source>
</evidence>
<dbReference type="Pfam" id="PF22640">
    <property type="entry name" value="ManC_GMP_beta-helix"/>
    <property type="match status" value="1"/>
</dbReference>
<dbReference type="InterPro" id="IPR001538">
    <property type="entry name" value="Man6P_isomerase-2_C"/>
</dbReference>
<evidence type="ECO:0000256" key="5">
    <source>
        <dbReference type="ARBA" id="ARBA00022741"/>
    </source>
</evidence>
<dbReference type="KEGG" id="dsa:Desal_0567"/>
<dbReference type="FunFam" id="2.60.120.10:FF:000032">
    <property type="entry name" value="Mannose-1-phosphate guanylyltransferase/mannose-6-phosphate isomerase"/>
    <property type="match status" value="1"/>
</dbReference>
<dbReference type="SUPFAM" id="SSF51182">
    <property type="entry name" value="RmlC-like cupins"/>
    <property type="match status" value="1"/>
</dbReference>
<dbReference type="EMBL" id="CP001649">
    <property type="protein sequence ID" value="ACS78633.1"/>
    <property type="molecule type" value="Genomic_DNA"/>
</dbReference>
<dbReference type="RefSeq" id="WP_015850452.1">
    <property type="nucleotide sequence ID" value="NC_012881.1"/>
</dbReference>
<evidence type="ECO:0000259" key="11">
    <source>
        <dbReference type="Pfam" id="PF22640"/>
    </source>
</evidence>
<evidence type="ECO:0000256" key="7">
    <source>
        <dbReference type="ARBA" id="ARBA00047343"/>
    </source>
</evidence>
<dbReference type="FunFam" id="3.90.550.10:FF:000046">
    <property type="entry name" value="Mannose-1-phosphate guanylyltransferase (GDP)"/>
    <property type="match status" value="1"/>
</dbReference>
<keyword evidence="3 12" id="KW-0808">Transferase</keyword>
<proteinExistence type="inferred from homology"/>
<organism evidence="12 13">
    <name type="scientific">Maridesulfovibrio salexigens (strain ATCC 14822 / DSM 2638 / NCIMB 8403 / VKM B-1763)</name>
    <name type="common">Desulfovibrio salexigens</name>
    <dbReference type="NCBI Taxonomy" id="526222"/>
    <lineage>
        <taxon>Bacteria</taxon>
        <taxon>Pseudomonadati</taxon>
        <taxon>Thermodesulfobacteriota</taxon>
        <taxon>Desulfovibrionia</taxon>
        <taxon>Desulfovibrionales</taxon>
        <taxon>Desulfovibrionaceae</taxon>
        <taxon>Maridesulfovibrio</taxon>
    </lineage>
</organism>
<evidence type="ECO:0000256" key="3">
    <source>
        <dbReference type="ARBA" id="ARBA00022679"/>
    </source>
</evidence>
<dbReference type="AlphaFoldDB" id="C6BXS5"/>
<evidence type="ECO:0000313" key="12">
    <source>
        <dbReference type="EMBL" id="ACS78633.1"/>
    </source>
</evidence>
<reference evidence="12 13" key="1">
    <citation type="submission" date="2009-06" db="EMBL/GenBank/DDBJ databases">
        <title>Complete sequence of Desulfovibrio salexigens DSM 2638.</title>
        <authorList>
            <consortium name="US DOE Joint Genome Institute"/>
            <person name="Lucas S."/>
            <person name="Copeland A."/>
            <person name="Lapidus A."/>
            <person name="Glavina del Rio T."/>
            <person name="Tice H."/>
            <person name="Bruce D."/>
            <person name="Goodwin L."/>
            <person name="Pitluck S."/>
            <person name="Munk A.C."/>
            <person name="Brettin T."/>
            <person name="Detter J.C."/>
            <person name="Han C."/>
            <person name="Tapia R."/>
            <person name="Larimer F."/>
            <person name="Land M."/>
            <person name="Hauser L."/>
            <person name="Kyrpides N."/>
            <person name="Anderson I."/>
            <person name="Wall J.D."/>
            <person name="Arkin A.P."/>
            <person name="Dehal P."/>
            <person name="Chivian D."/>
            <person name="Giles B."/>
            <person name="Hazen T.C."/>
        </authorList>
    </citation>
    <scope>NUCLEOTIDE SEQUENCE [LARGE SCALE GENOMIC DNA]</scope>
    <source>
        <strain evidence="13">ATCC 14822 / DSM 2638 / NCIMB 8403 / VKM B-1763</strain>
    </source>
</reference>
<dbReference type="EC" id="2.7.7.13" evidence="2"/>
<evidence type="ECO:0000259" key="9">
    <source>
        <dbReference type="Pfam" id="PF00483"/>
    </source>
</evidence>
<dbReference type="Pfam" id="PF01050">
    <property type="entry name" value="MannoseP_isomer"/>
    <property type="match status" value="1"/>
</dbReference>
<feature type="domain" description="MannoseP isomerase/GMP-like beta-helix" evidence="11">
    <location>
        <begin position="301"/>
        <end position="349"/>
    </location>
</feature>
<dbReference type="CDD" id="cd02213">
    <property type="entry name" value="cupin_PMI_typeII_C"/>
    <property type="match status" value="1"/>
</dbReference>
<comment type="similarity">
    <text evidence="1 8">Belongs to the mannose-6-phosphate isomerase type 2 family.</text>
</comment>
<keyword evidence="5" id="KW-0547">Nucleotide-binding</keyword>
<dbReference type="STRING" id="526222.Desal_0567"/>
<name>C6BXS5_MARSD</name>
<dbReference type="Gene3D" id="3.90.550.10">
    <property type="entry name" value="Spore Coat Polysaccharide Biosynthesis Protein SpsA, Chain A"/>
    <property type="match status" value="1"/>
</dbReference>
<feature type="domain" description="Mannose-6-phosphate isomerase type II C-terminal" evidence="10">
    <location>
        <begin position="353"/>
        <end position="467"/>
    </location>
</feature>
<dbReference type="GO" id="GO:0000271">
    <property type="term" value="P:polysaccharide biosynthetic process"/>
    <property type="evidence" value="ECO:0007669"/>
    <property type="project" value="InterPro"/>
</dbReference>
<keyword evidence="13" id="KW-1185">Reference proteome</keyword>
<dbReference type="InterPro" id="IPR011051">
    <property type="entry name" value="RmlC_Cupin_sf"/>
</dbReference>
<dbReference type="Gene3D" id="2.60.120.10">
    <property type="entry name" value="Jelly Rolls"/>
    <property type="match status" value="1"/>
</dbReference>
<dbReference type="CDD" id="cd02509">
    <property type="entry name" value="GDP-M1P_Guanylyltransferase"/>
    <property type="match status" value="1"/>
</dbReference>
<keyword evidence="4 12" id="KW-0548">Nucleotidyltransferase</keyword>
<accession>C6BXS5</accession>
<evidence type="ECO:0000256" key="6">
    <source>
        <dbReference type="ARBA" id="ARBA00023134"/>
    </source>
</evidence>
<evidence type="ECO:0000256" key="1">
    <source>
        <dbReference type="ARBA" id="ARBA00006115"/>
    </source>
</evidence>
<dbReference type="Proteomes" id="UP000002601">
    <property type="component" value="Chromosome"/>
</dbReference>
<comment type="catalytic activity">
    <reaction evidence="7">
        <text>alpha-D-mannose 1-phosphate + GTP + H(+) = GDP-alpha-D-mannose + diphosphate</text>
        <dbReference type="Rhea" id="RHEA:15229"/>
        <dbReference type="ChEBI" id="CHEBI:15378"/>
        <dbReference type="ChEBI" id="CHEBI:33019"/>
        <dbReference type="ChEBI" id="CHEBI:37565"/>
        <dbReference type="ChEBI" id="CHEBI:57527"/>
        <dbReference type="ChEBI" id="CHEBI:58409"/>
        <dbReference type="EC" id="2.7.7.13"/>
    </reaction>
</comment>
<dbReference type="SUPFAM" id="SSF53448">
    <property type="entry name" value="Nucleotide-diphospho-sugar transferases"/>
    <property type="match status" value="1"/>
</dbReference>
<dbReference type="GO" id="GO:0016853">
    <property type="term" value="F:isomerase activity"/>
    <property type="evidence" value="ECO:0007669"/>
    <property type="project" value="UniProtKB-KW"/>
</dbReference>
<evidence type="ECO:0000313" key="13">
    <source>
        <dbReference type="Proteomes" id="UP000002601"/>
    </source>
</evidence>
<dbReference type="InterPro" id="IPR051161">
    <property type="entry name" value="Mannose-6P_isomerase_type2"/>
</dbReference>
<protein>
    <recommendedName>
        <fullName evidence="2">mannose-1-phosphate guanylyltransferase</fullName>
        <ecNumber evidence="2">2.7.7.13</ecNumber>
    </recommendedName>
</protein>
<dbReference type="OrthoDB" id="9806359at2"/>
<dbReference type="GO" id="GO:0004475">
    <property type="term" value="F:mannose-1-phosphate guanylyltransferase (GTP) activity"/>
    <property type="evidence" value="ECO:0007669"/>
    <property type="project" value="UniProtKB-EC"/>
</dbReference>
<dbReference type="InterPro" id="IPR005835">
    <property type="entry name" value="NTP_transferase_dom"/>
</dbReference>
<gene>
    <name evidence="12" type="ordered locus">Desal_0567</name>
</gene>
<dbReference type="InterPro" id="IPR029044">
    <property type="entry name" value="Nucleotide-diphossugar_trans"/>
</dbReference>
<dbReference type="PANTHER" id="PTHR46390:SF1">
    <property type="entry name" value="MANNOSE-1-PHOSPHATE GUANYLYLTRANSFERASE"/>
    <property type="match status" value="1"/>
</dbReference>
<keyword evidence="6" id="KW-0342">GTP-binding</keyword>
<evidence type="ECO:0000256" key="8">
    <source>
        <dbReference type="RuleBase" id="RU004190"/>
    </source>
</evidence>
<dbReference type="PANTHER" id="PTHR46390">
    <property type="entry name" value="MANNOSE-1-PHOSPHATE GUANYLYLTRANSFERASE"/>
    <property type="match status" value="1"/>
</dbReference>
<dbReference type="GO" id="GO:0009298">
    <property type="term" value="P:GDP-mannose biosynthetic process"/>
    <property type="evidence" value="ECO:0007669"/>
    <property type="project" value="TreeGrafter"/>
</dbReference>
<dbReference type="Pfam" id="PF00483">
    <property type="entry name" value="NTP_transferase"/>
    <property type="match status" value="1"/>
</dbReference>